<organism evidence="1 2">
    <name type="scientific">Blautia liquoris</name>
    <dbReference type="NCBI Taxonomy" id="2779518"/>
    <lineage>
        <taxon>Bacteria</taxon>
        <taxon>Bacillati</taxon>
        <taxon>Bacillota</taxon>
        <taxon>Clostridia</taxon>
        <taxon>Lachnospirales</taxon>
        <taxon>Lachnospiraceae</taxon>
        <taxon>Blautia</taxon>
    </lineage>
</organism>
<evidence type="ECO:0000313" key="1">
    <source>
        <dbReference type="EMBL" id="QOV18131.1"/>
    </source>
</evidence>
<accession>A0A7M2RDS0</accession>
<reference evidence="1 2" key="1">
    <citation type="submission" date="2020-10" db="EMBL/GenBank/DDBJ databases">
        <title>Blautia liquoris sp.nov., isolated from the mud in a fermentation cellar used for the production of Chinese strong-flavoured liquor.</title>
        <authorList>
            <person name="Lu L."/>
        </authorList>
    </citation>
    <scope>NUCLEOTIDE SEQUENCE [LARGE SCALE GENOMIC DNA]</scope>
    <source>
        <strain evidence="1 2">LZLJ-3</strain>
    </source>
</reference>
<protein>
    <recommendedName>
        <fullName evidence="3">PD-(D/E)XK nuclease family transposase</fullName>
    </recommendedName>
</protein>
<dbReference type="EMBL" id="CP063304">
    <property type="protein sequence ID" value="QOV18131.1"/>
    <property type="molecule type" value="Genomic_DNA"/>
</dbReference>
<dbReference type="RefSeq" id="WP_193734493.1">
    <property type="nucleotide sequence ID" value="NZ_CP063304.1"/>
</dbReference>
<dbReference type="AlphaFoldDB" id="A0A7M2RDS0"/>
<gene>
    <name evidence="1" type="ORF">INP51_08685</name>
</gene>
<sequence length="330" mass="37795">MNTFYKKLDAAGQRAAYDASCKCLLANKMILACILKECIQEYENYTIKEIANRYIEDDPVISKTAVHPDEVSHGAEQIRGLSTEDSSINEGTVTYDIRFLAIVPVSEERISLIVNIEAQNNFYPGYPIIKRGIYYCSRMISSQYGTEFSGSHYGEIKKVYSIWICPNPPKSRRNSITTYSMEENHLWGAAEAEKRENYDLMTAVLVCLGSEEDQYYEGIVRMLEVLLSSERKPDEKKRILEHDFNIEMTGQLEREVSDMCNLSEGVEQKGIEKGIEKGRQEGIEKGRRVTIIHSVKEIQQKLGMSPEEALELLAIPKEEWSRYIDMPKEN</sequence>
<proteinExistence type="predicted"/>
<evidence type="ECO:0008006" key="3">
    <source>
        <dbReference type="Google" id="ProtNLM"/>
    </source>
</evidence>
<name>A0A7M2RDS0_9FIRM</name>
<dbReference type="KEGG" id="bliq:INP51_08685"/>
<dbReference type="Proteomes" id="UP000593601">
    <property type="component" value="Chromosome"/>
</dbReference>
<evidence type="ECO:0000313" key="2">
    <source>
        <dbReference type="Proteomes" id="UP000593601"/>
    </source>
</evidence>
<keyword evidence="2" id="KW-1185">Reference proteome</keyword>